<dbReference type="EMBL" id="FOZX01000003">
    <property type="protein sequence ID" value="SFS66988.1"/>
    <property type="molecule type" value="Genomic_DNA"/>
</dbReference>
<evidence type="ECO:0000256" key="1">
    <source>
        <dbReference type="SAM" id="Coils"/>
    </source>
</evidence>
<gene>
    <name evidence="3" type="ORF">SAMN05660874_02516</name>
</gene>
<evidence type="ECO:0000313" key="4">
    <source>
        <dbReference type="Proteomes" id="UP000198852"/>
    </source>
</evidence>
<dbReference type="RefSeq" id="WP_175548057.1">
    <property type="nucleotide sequence ID" value="NZ_FOZX01000003.1"/>
</dbReference>
<dbReference type="Proteomes" id="UP000198852">
    <property type="component" value="Unassembled WGS sequence"/>
</dbReference>
<dbReference type="InterPro" id="IPR004401">
    <property type="entry name" value="YbaB/EbfC"/>
</dbReference>
<dbReference type="AlphaFoldDB" id="A0A1I6RRA4"/>
<feature type="compositionally biased region" description="Basic and acidic residues" evidence="2">
    <location>
        <begin position="159"/>
        <end position="170"/>
    </location>
</feature>
<feature type="region of interest" description="Disordered" evidence="2">
    <location>
        <begin position="129"/>
        <end position="170"/>
    </location>
</feature>
<name>A0A1I6RRA4_9PSEU</name>
<keyword evidence="1" id="KW-0175">Coiled coil</keyword>
<evidence type="ECO:0000256" key="2">
    <source>
        <dbReference type="SAM" id="MobiDB-lite"/>
    </source>
</evidence>
<dbReference type="GO" id="GO:0003677">
    <property type="term" value="F:DNA binding"/>
    <property type="evidence" value="ECO:0007669"/>
    <property type="project" value="UniProtKB-KW"/>
</dbReference>
<keyword evidence="3" id="KW-0238">DNA-binding</keyword>
<evidence type="ECO:0000313" key="3">
    <source>
        <dbReference type="EMBL" id="SFS66988.1"/>
    </source>
</evidence>
<dbReference type="SUPFAM" id="SSF82607">
    <property type="entry name" value="YbaB-like"/>
    <property type="match status" value="1"/>
</dbReference>
<reference evidence="4" key="1">
    <citation type="submission" date="2016-10" db="EMBL/GenBank/DDBJ databases">
        <authorList>
            <person name="Varghese N."/>
            <person name="Submissions S."/>
        </authorList>
    </citation>
    <scope>NUCLEOTIDE SEQUENCE [LARGE SCALE GENOMIC DNA]</scope>
    <source>
        <strain evidence="4">DSM 44771</strain>
    </source>
</reference>
<dbReference type="InterPro" id="IPR036894">
    <property type="entry name" value="YbaB-like_sf"/>
</dbReference>
<proteinExistence type="predicted"/>
<sequence length="170" mass="18153">MTGPDGRRAELEARNAAMREQVSSLLEGLQRQTAQLREAQEDALAATGAATSADGLVTVRVNAAGVVTDTQLSASALRTSTPEKLARSFTEAAQSAARDARARADAAVAPLQENVPDLPDLFPEAPSLAQLIPSAPEMPEPNTPSSASKAPVEEDWDDFEPRSRFRRDSW</sequence>
<accession>A0A1I6RRA4</accession>
<dbReference type="STRING" id="95161.SAMN05660874_02516"/>
<dbReference type="Gene3D" id="3.30.1310.10">
    <property type="entry name" value="Nucleoid-associated protein YbaB-like domain"/>
    <property type="match status" value="1"/>
</dbReference>
<keyword evidence="4" id="KW-1185">Reference proteome</keyword>
<protein>
    <submittedName>
        <fullName evidence="3">Conserved DNA-binding protein YbaB</fullName>
    </submittedName>
</protein>
<organism evidence="3 4">
    <name type="scientific">Saccharopolyspora flava</name>
    <dbReference type="NCBI Taxonomy" id="95161"/>
    <lineage>
        <taxon>Bacteria</taxon>
        <taxon>Bacillati</taxon>
        <taxon>Actinomycetota</taxon>
        <taxon>Actinomycetes</taxon>
        <taxon>Pseudonocardiales</taxon>
        <taxon>Pseudonocardiaceae</taxon>
        <taxon>Saccharopolyspora</taxon>
    </lineage>
</organism>
<feature type="coiled-coil region" evidence="1">
    <location>
        <begin position="8"/>
        <end position="46"/>
    </location>
</feature>
<dbReference type="Pfam" id="PF02575">
    <property type="entry name" value="YbaB_DNA_bd"/>
    <property type="match status" value="1"/>
</dbReference>